<comment type="catalytic activity">
    <reaction evidence="4">
        <text>Co(I)-[trimethylamine-specific corrinoid protein] + trimethylamine + H(+) = methyl-Co(III)-[trimethylamine-specific corrinoid protein] + dimethylamine</text>
        <dbReference type="Rhea" id="RHEA:39287"/>
        <dbReference type="Rhea" id="RHEA-COMP:11124"/>
        <dbReference type="Rhea" id="RHEA-COMP:11126"/>
        <dbReference type="ChEBI" id="CHEBI:15378"/>
        <dbReference type="ChEBI" id="CHEBI:58040"/>
        <dbReference type="ChEBI" id="CHEBI:58389"/>
        <dbReference type="ChEBI" id="CHEBI:85033"/>
        <dbReference type="ChEBI" id="CHEBI:85035"/>
        <dbReference type="EC" id="2.1.1.250"/>
    </reaction>
</comment>
<dbReference type="OrthoDB" id="142375at2157"/>
<evidence type="ECO:0000256" key="1">
    <source>
        <dbReference type="ARBA" id="ARBA00007137"/>
    </source>
</evidence>
<name>A0A343TG99_9EURY</name>
<dbReference type="GO" id="GO:0032259">
    <property type="term" value="P:methylation"/>
    <property type="evidence" value="ECO:0007669"/>
    <property type="project" value="UniProtKB-KW"/>
</dbReference>
<dbReference type="Gene3D" id="3.20.20.480">
    <property type="entry name" value="Trimethylamine methyltransferase-like"/>
    <property type="match status" value="1"/>
</dbReference>
<sequence length="485" mass="53164">MKEYDTETQPVPSFDRLTEEGEEALHEAAIRIIEEIGIQLNHEEAIEVLEEHGAEVHEDNVVTIPRDVIEDAVETAPSSFTLHARNPDNNVTIGGDSGEPLRAPGYGAPNVRTFEDGRRKSTIEDYETMMKLVQTEDVLNSAGYNVCEPNDVDQEVKHLEMVKRSLTLTDKVPMVSAYGEDRAEAGLEMVGIAHEDPDLSKPYAAALVNTVPPRSLDKKMLGGLLTMAKNGQPAVVSSFTMAGASGPATLSGAMAQANAENLTGITLAQLVNPGTPVVYGVPSSNIDVRYGSLSIGSPESALFISFAGQMGRYYGVPSRGGGGLSDSKSVDYQAGFESMMTLTAAEFSGIDFVLHSCGILESYSAISPEKFVLDCELIRNLERINEGFQIDKESFAFDLISEVEPAGHYLSKRHTLTHSRDEHFRTEVFDKRSHGDWEEDGEKTGFEMGHDRVQTRLEEYERPPIDEEIEEDLEAYVAEATETAY</sequence>
<evidence type="ECO:0000256" key="2">
    <source>
        <dbReference type="ARBA" id="ARBA00022603"/>
    </source>
</evidence>
<comment type="similarity">
    <text evidence="1 4">Belongs to the trimethylamine methyltransferase family.</text>
</comment>
<dbReference type="AlphaFoldDB" id="A0A343TG99"/>
<dbReference type="RefSeq" id="WP_119814463.1">
    <property type="nucleotide sequence ID" value="NZ_CP025066.1"/>
</dbReference>
<dbReference type="GO" id="GO:0015948">
    <property type="term" value="P:methanogenesis"/>
    <property type="evidence" value="ECO:0007669"/>
    <property type="project" value="UniProtKB-UniRule"/>
</dbReference>
<gene>
    <name evidence="5" type="primary">mttB</name>
    <name evidence="5" type="ORF">AArcSl_0468</name>
</gene>
<reference evidence="6" key="1">
    <citation type="submission" date="2017-11" db="EMBL/GenBank/DDBJ databases">
        <title>Phenotypic and genomic properties of facultatively anaerobic sulfur-reducing natronoarchaea from hypersaline soda lakes.</title>
        <authorList>
            <person name="Sorokin D.Y."/>
            <person name="Kublanov I.V."/>
            <person name="Roman P."/>
            <person name="Sinninghe Damste J.S."/>
            <person name="Golyshin P.N."/>
            <person name="Rojo D."/>
            <person name="Ciordia S."/>
            <person name="Mena M.D.C."/>
            <person name="Ferrer M."/>
            <person name="Messina E."/>
            <person name="Smedile F."/>
            <person name="La Spada G."/>
            <person name="La Cono V."/>
            <person name="Yakimov M.M."/>
        </authorList>
    </citation>
    <scope>NUCLEOTIDE SEQUENCE [LARGE SCALE GENOMIC DNA]</scope>
    <source>
        <strain evidence="6">AArc-Sl</strain>
    </source>
</reference>
<evidence type="ECO:0000256" key="3">
    <source>
        <dbReference type="ARBA" id="ARBA00022679"/>
    </source>
</evidence>
<dbReference type="EC" id="2.1.1.250" evidence="4"/>
<dbReference type="Pfam" id="PF06253">
    <property type="entry name" value="MTTB"/>
    <property type="match status" value="1"/>
</dbReference>
<dbReference type="GO" id="GO:0043834">
    <property type="term" value="F:trimethylamine methyltransferase activity"/>
    <property type="evidence" value="ECO:0007669"/>
    <property type="project" value="UniProtKB-EC"/>
</dbReference>
<keyword evidence="6" id="KW-1185">Reference proteome</keyword>
<accession>A0A343TG99</accession>
<keyword evidence="2 5" id="KW-0489">Methyltransferase</keyword>
<evidence type="ECO:0000256" key="4">
    <source>
        <dbReference type="PIRNR" id="PIRNR037567"/>
    </source>
</evidence>
<comment type="pathway">
    <text evidence="4">One-carbon metabolism; methanogenesis from trimethylamine.</text>
</comment>
<protein>
    <recommendedName>
        <fullName evidence="4">Trimethylamine methyltransferase</fullName>
        <ecNumber evidence="4">2.1.1.250</ecNumber>
    </recommendedName>
</protein>
<dbReference type="PIRSF" id="PIRSF037567">
    <property type="entry name" value="MTTB_MeTrfase"/>
    <property type="match status" value="1"/>
</dbReference>
<evidence type="ECO:0000313" key="6">
    <source>
        <dbReference type="Proteomes" id="UP000263012"/>
    </source>
</evidence>
<dbReference type="UniPathway" id="UPA00645"/>
<proteinExistence type="inferred from homology"/>
<dbReference type="InterPro" id="IPR010426">
    <property type="entry name" value="MTTB_MeTrfase"/>
</dbReference>
<dbReference type="KEGG" id="hdf:AArcSl_0468"/>
<keyword evidence="4" id="KW-0484">Methanogenesis</keyword>
<evidence type="ECO:0000313" key="5">
    <source>
        <dbReference type="EMBL" id="AUX08121.1"/>
    </source>
</evidence>
<dbReference type="Proteomes" id="UP000263012">
    <property type="component" value="Chromosome"/>
</dbReference>
<organism evidence="5 6">
    <name type="scientific">Halalkaliarchaeum desulfuricum</name>
    <dbReference type="NCBI Taxonomy" id="2055893"/>
    <lineage>
        <taxon>Archaea</taxon>
        <taxon>Methanobacteriati</taxon>
        <taxon>Methanobacteriota</taxon>
        <taxon>Stenosarchaea group</taxon>
        <taxon>Halobacteria</taxon>
        <taxon>Halobacteriales</taxon>
        <taxon>Haloferacaceae</taxon>
        <taxon>Halalkaliarchaeum</taxon>
    </lineage>
</organism>
<dbReference type="GeneID" id="37876805"/>
<keyword evidence="3 4" id="KW-0808">Transferase</keyword>
<dbReference type="InterPro" id="IPR038601">
    <property type="entry name" value="MttB-like_sf"/>
</dbReference>
<dbReference type="EMBL" id="CP025066">
    <property type="protein sequence ID" value="AUX08121.1"/>
    <property type="molecule type" value="Genomic_DNA"/>
</dbReference>